<proteinExistence type="inferred from homology"/>
<comment type="pathway">
    <text evidence="2">Cofactor biosynthesis; 7,8-dihydroneopterin triphosphate biosynthesis; 7,8-dihydroneopterin triphosphate from GTP: step 1/1.</text>
</comment>
<feature type="site" description="May be catalytically important" evidence="2">
    <location>
        <position position="147"/>
    </location>
</feature>
<accession>A0ABP9SA86</accession>
<dbReference type="Gene3D" id="3.10.270.10">
    <property type="entry name" value="Urate Oxidase"/>
    <property type="match status" value="1"/>
</dbReference>
<dbReference type="EC" id="3.5.4.16" evidence="2"/>
<comment type="catalytic activity">
    <reaction evidence="2">
        <text>GTP + H2O = 7,8-dihydroneopterin 3'-triphosphate + formate + H(+)</text>
        <dbReference type="Rhea" id="RHEA:17473"/>
        <dbReference type="ChEBI" id="CHEBI:15377"/>
        <dbReference type="ChEBI" id="CHEBI:15378"/>
        <dbReference type="ChEBI" id="CHEBI:15740"/>
        <dbReference type="ChEBI" id="CHEBI:37565"/>
        <dbReference type="ChEBI" id="CHEBI:58462"/>
        <dbReference type="EC" id="3.5.4.16"/>
    </reaction>
</comment>
<sequence>MTLIDVQALPDQRGIALDTVGIDGLRYPVLVPDGQGNKRETFATMTMTVDVASEVKGAHLSRFVEVLHAWRDPLDAPSMLSMADDLRQRMGSRTATVSAAFVYFLERQAPATGAASFMDYPCTVTATSSTDGGGVSLRAEVAVTSVCPCSKAISDYGAHNQRGRVTIDVDLASPTSGLWFDDLIAMAEQSGSSPLYALLKRPDERHVTMAAHNNPVFVEDMVRNVVVRLRDDPRIIRGRVRVVTDESIHNHVAFAQVSWPTPTGQRP</sequence>
<evidence type="ECO:0000313" key="3">
    <source>
        <dbReference type="EMBL" id="GAA5192510.1"/>
    </source>
</evidence>
<dbReference type="InterPro" id="IPR003801">
    <property type="entry name" value="GTP_cyclohydrolase_FolE2/MptA"/>
</dbReference>
<keyword evidence="4" id="KW-1185">Reference proteome</keyword>
<comment type="caution">
    <text evidence="3">The sequence shown here is derived from an EMBL/GenBank/DDBJ whole genome shotgun (WGS) entry which is preliminary data.</text>
</comment>
<dbReference type="NCBIfam" id="NF010200">
    <property type="entry name" value="PRK13674.1-1"/>
    <property type="match status" value="1"/>
</dbReference>
<reference evidence="4" key="1">
    <citation type="journal article" date="2019" name="Int. J. Syst. Evol. Microbiol.">
        <title>The Global Catalogue of Microorganisms (GCM) 10K type strain sequencing project: providing services to taxonomists for standard genome sequencing and annotation.</title>
        <authorList>
            <consortium name="The Broad Institute Genomics Platform"/>
            <consortium name="The Broad Institute Genome Sequencing Center for Infectious Disease"/>
            <person name="Wu L."/>
            <person name="Ma J."/>
        </authorList>
    </citation>
    <scope>NUCLEOTIDE SEQUENCE [LARGE SCALE GENOMIC DNA]</scope>
    <source>
        <strain evidence="4">JCM 18304</strain>
    </source>
</reference>
<dbReference type="EMBL" id="BAABJQ010000017">
    <property type="protein sequence ID" value="GAA5192510.1"/>
    <property type="molecule type" value="Genomic_DNA"/>
</dbReference>
<dbReference type="PANTHER" id="PTHR36445">
    <property type="entry name" value="GTP CYCLOHYDROLASE MPTA"/>
    <property type="match status" value="1"/>
</dbReference>
<dbReference type="RefSeq" id="WP_345633911.1">
    <property type="nucleotide sequence ID" value="NZ_BAABJQ010000017.1"/>
</dbReference>
<comment type="function">
    <text evidence="2">Converts GTP to 7,8-dihydroneopterin triphosphate.</text>
</comment>
<name>A0ABP9SA86_9ACTN</name>
<organism evidence="3 4">
    <name type="scientific">Rugosimonospora acidiphila</name>
    <dbReference type="NCBI Taxonomy" id="556531"/>
    <lineage>
        <taxon>Bacteria</taxon>
        <taxon>Bacillati</taxon>
        <taxon>Actinomycetota</taxon>
        <taxon>Actinomycetes</taxon>
        <taxon>Micromonosporales</taxon>
        <taxon>Micromonosporaceae</taxon>
        <taxon>Rugosimonospora</taxon>
    </lineage>
</organism>
<protein>
    <recommendedName>
        <fullName evidence="2">GTP cyclohydrolase FolE2</fullName>
        <ecNumber evidence="2">3.5.4.16</ecNumber>
    </recommendedName>
</protein>
<dbReference type="Pfam" id="PF02649">
    <property type="entry name" value="GCHY-1"/>
    <property type="match status" value="1"/>
</dbReference>
<dbReference type="PANTHER" id="PTHR36445:SF1">
    <property type="entry name" value="GTP CYCLOHYDROLASE MPTA"/>
    <property type="match status" value="1"/>
</dbReference>
<keyword evidence="1 2" id="KW-0378">Hydrolase</keyword>
<dbReference type="HAMAP" id="MF_01527_B">
    <property type="entry name" value="GTP_cyclohydrol_B"/>
    <property type="match status" value="1"/>
</dbReference>
<dbReference type="Proteomes" id="UP001501570">
    <property type="component" value="Unassembled WGS sequence"/>
</dbReference>
<evidence type="ECO:0000256" key="2">
    <source>
        <dbReference type="HAMAP-Rule" id="MF_01527"/>
    </source>
</evidence>
<comment type="similarity">
    <text evidence="2">Belongs to the GTP cyclohydrolase IV family.</text>
</comment>
<evidence type="ECO:0000313" key="4">
    <source>
        <dbReference type="Proteomes" id="UP001501570"/>
    </source>
</evidence>
<gene>
    <name evidence="2 3" type="primary">folE2</name>
    <name evidence="3" type="ORF">GCM10023322_52310</name>
</gene>
<dbReference type="InterPro" id="IPR022838">
    <property type="entry name" value="GTP_cyclohydrolase_FolE2"/>
</dbReference>
<evidence type="ECO:0000256" key="1">
    <source>
        <dbReference type="ARBA" id="ARBA00022801"/>
    </source>
</evidence>